<evidence type="ECO:0000256" key="3">
    <source>
        <dbReference type="PROSITE-ProRule" id="PRU00169"/>
    </source>
</evidence>
<dbReference type="Proteomes" id="UP000050544">
    <property type="component" value="Unassembled WGS sequence"/>
</dbReference>
<dbReference type="EMBL" id="LGKO01000005">
    <property type="protein sequence ID" value="KPL82649.1"/>
    <property type="molecule type" value="Genomic_DNA"/>
</dbReference>
<dbReference type="InterPro" id="IPR001789">
    <property type="entry name" value="Sig_transdc_resp-reg_receiver"/>
</dbReference>
<dbReference type="OrthoDB" id="9802491at2"/>
<organism evidence="5 6">
    <name type="scientific">Thermanaerothrix daxensis</name>
    <dbReference type="NCBI Taxonomy" id="869279"/>
    <lineage>
        <taxon>Bacteria</taxon>
        <taxon>Bacillati</taxon>
        <taxon>Chloroflexota</taxon>
        <taxon>Anaerolineae</taxon>
        <taxon>Anaerolineales</taxon>
        <taxon>Anaerolineaceae</taxon>
        <taxon>Thermanaerothrix</taxon>
    </lineage>
</organism>
<accession>A0A0P6XQ97</accession>
<evidence type="ECO:0000256" key="2">
    <source>
        <dbReference type="ARBA" id="ARBA00023012"/>
    </source>
</evidence>
<feature type="domain" description="Response regulatory" evidence="4">
    <location>
        <begin position="6"/>
        <end position="122"/>
    </location>
</feature>
<name>A0A0P6XQ97_9CHLR</name>
<dbReference type="InterPro" id="IPR011006">
    <property type="entry name" value="CheY-like_superfamily"/>
</dbReference>
<dbReference type="SUPFAM" id="SSF52172">
    <property type="entry name" value="CheY-like"/>
    <property type="match status" value="1"/>
</dbReference>
<keyword evidence="6" id="KW-1185">Reference proteome</keyword>
<comment type="caution">
    <text evidence="5">The sequence shown here is derived from an EMBL/GenBank/DDBJ whole genome shotgun (WGS) entry which is preliminary data.</text>
</comment>
<dbReference type="STRING" id="869279.SE15_11160"/>
<reference evidence="5 6" key="1">
    <citation type="submission" date="2015-07" db="EMBL/GenBank/DDBJ databases">
        <title>Whole genome sequence of Thermanaerothrix daxensis DSM 23592.</title>
        <authorList>
            <person name="Hemp J."/>
            <person name="Ward L.M."/>
            <person name="Pace L.A."/>
            <person name="Fischer W.W."/>
        </authorList>
    </citation>
    <scope>NUCLEOTIDE SEQUENCE [LARGE SCALE GENOMIC DNA]</scope>
    <source>
        <strain evidence="5 6">GNS-1</strain>
    </source>
</reference>
<dbReference type="PANTHER" id="PTHR45339">
    <property type="entry name" value="HYBRID SIGNAL TRANSDUCTION HISTIDINE KINASE J"/>
    <property type="match status" value="1"/>
</dbReference>
<evidence type="ECO:0000256" key="1">
    <source>
        <dbReference type="ARBA" id="ARBA00022553"/>
    </source>
</evidence>
<dbReference type="PROSITE" id="PS50110">
    <property type="entry name" value="RESPONSE_REGULATORY"/>
    <property type="match status" value="1"/>
</dbReference>
<dbReference type="SMART" id="SM00448">
    <property type="entry name" value="REC"/>
    <property type="match status" value="1"/>
</dbReference>
<evidence type="ECO:0000259" key="4">
    <source>
        <dbReference type="PROSITE" id="PS50110"/>
    </source>
</evidence>
<evidence type="ECO:0000313" key="5">
    <source>
        <dbReference type="EMBL" id="KPL82649.1"/>
    </source>
</evidence>
<protein>
    <submittedName>
        <fullName evidence="5">Chemotaxis protein CheY</fullName>
    </submittedName>
</protein>
<dbReference type="RefSeq" id="WP_054522178.1">
    <property type="nucleotide sequence ID" value="NZ_LGKO01000005.1"/>
</dbReference>
<dbReference type="Pfam" id="PF00072">
    <property type="entry name" value="Response_reg"/>
    <property type="match status" value="1"/>
</dbReference>
<dbReference type="PANTHER" id="PTHR45339:SF1">
    <property type="entry name" value="HYBRID SIGNAL TRANSDUCTION HISTIDINE KINASE J"/>
    <property type="match status" value="1"/>
</dbReference>
<dbReference type="GO" id="GO:0000160">
    <property type="term" value="P:phosphorelay signal transduction system"/>
    <property type="evidence" value="ECO:0007669"/>
    <property type="project" value="UniProtKB-KW"/>
</dbReference>
<feature type="modified residue" description="4-aspartylphosphate" evidence="3">
    <location>
        <position position="55"/>
    </location>
</feature>
<keyword evidence="1 3" id="KW-0597">Phosphoprotein</keyword>
<sequence length="128" mass="14427">MGTPKTILYVEDNLDNRTLVRRLLQASGYNVLEAANATEALRILEAHRPDLILMDINMPDIDGYTLTRTIKSQEHLHGVPVVALTANVMRGDKERTLQAGCDGYIEKPIDVDRFLDQIAEFLLNGHRE</sequence>
<evidence type="ECO:0000313" key="6">
    <source>
        <dbReference type="Proteomes" id="UP000050544"/>
    </source>
</evidence>
<keyword evidence="2" id="KW-0902">Two-component regulatory system</keyword>
<dbReference type="AlphaFoldDB" id="A0A0P6XQ97"/>
<gene>
    <name evidence="5" type="ORF">SE15_11160</name>
</gene>
<dbReference type="Gene3D" id="3.40.50.2300">
    <property type="match status" value="1"/>
</dbReference>
<proteinExistence type="predicted"/>